<dbReference type="PANTHER" id="PTHR38459">
    <property type="entry name" value="PROPHAGE BACTOPRENOL-LINKED GLUCOSE TRANSLOCASE HOMOLOG"/>
    <property type="match status" value="1"/>
</dbReference>
<sequence length="133" mass="14115">MHRIAPALIAQLFSFLSVGALATALQYAIATLLALAAGLDLVAASTIGFLISAVFNYWANARLTFAAQSNHTRDRGQQLRFAAMVVLGCAMNAVLLRIAVSLGMHAVLAQLIATAGVLAANFALGHLWVFRRH</sequence>
<feature type="domain" description="GtrA/DPMS transmembrane" evidence="7">
    <location>
        <begin position="15"/>
        <end position="130"/>
    </location>
</feature>
<name>A0ABW7EZM6_9BURK</name>
<evidence type="ECO:0000256" key="1">
    <source>
        <dbReference type="ARBA" id="ARBA00004141"/>
    </source>
</evidence>
<evidence type="ECO:0000259" key="7">
    <source>
        <dbReference type="Pfam" id="PF04138"/>
    </source>
</evidence>
<comment type="similarity">
    <text evidence="2">Belongs to the GtrA family.</text>
</comment>
<comment type="subcellular location">
    <subcellularLocation>
        <location evidence="1">Membrane</location>
        <topology evidence="1">Multi-pass membrane protein</topology>
    </subcellularLocation>
</comment>
<keyword evidence="4 6" id="KW-1133">Transmembrane helix</keyword>
<organism evidence="8 9">
    <name type="scientific">Pelomonas parva</name>
    <dbReference type="NCBI Taxonomy" id="3299032"/>
    <lineage>
        <taxon>Bacteria</taxon>
        <taxon>Pseudomonadati</taxon>
        <taxon>Pseudomonadota</taxon>
        <taxon>Betaproteobacteria</taxon>
        <taxon>Burkholderiales</taxon>
        <taxon>Sphaerotilaceae</taxon>
        <taxon>Roseateles</taxon>
    </lineage>
</organism>
<evidence type="ECO:0000256" key="2">
    <source>
        <dbReference type="ARBA" id="ARBA00009399"/>
    </source>
</evidence>
<feature type="transmembrane region" description="Helical" evidence="6">
    <location>
        <begin position="79"/>
        <end position="100"/>
    </location>
</feature>
<dbReference type="Proteomes" id="UP001606210">
    <property type="component" value="Unassembled WGS sequence"/>
</dbReference>
<evidence type="ECO:0000256" key="6">
    <source>
        <dbReference type="SAM" id="Phobius"/>
    </source>
</evidence>
<proteinExistence type="inferred from homology"/>
<dbReference type="PANTHER" id="PTHR38459:SF1">
    <property type="entry name" value="PROPHAGE BACTOPRENOL-LINKED GLUCOSE TRANSLOCASE HOMOLOG"/>
    <property type="match status" value="1"/>
</dbReference>
<accession>A0ABW7EZM6</accession>
<feature type="transmembrane region" description="Helical" evidence="6">
    <location>
        <begin position="106"/>
        <end position="130"/>
    </location>
</feature>
<keyword evidence="3 6" id="KW-0812">Transmembrane</keyword>
<dbReference type="InterPro" id="IPR007267">
    <property type="entry name" value="GtrA_DPMS_TM"/>
</dbReference>
<gene>
    <name evidence="8" type="ORF">ACG00Y_01155</name>
</gene>
<evidence type="ECO:0000256" key="5">
    <source>
        <dbReference type="ARBA" id="ARBA00023136"/>
    </source>
</evidence>
<comment type="caution">
    <text evidence="8">The sequence shown here is derived from an EMBL/GenBank/DDBJ whole genome shotgun (WGS) entry which is preliminary data.</text>
</comment>
<dbReference type="Pfam" id="PF04138">
    <property type="entry name" value="GtrA_DPMS_TM"/>
    <property type="match status" value="1"/>
</dbReference>
<evidence type="ECO:0000256" key="4">
    <source>
        <dbReference type="ARBA" id="ARBA00022989"/>
    </source>
</evidence>
<reference evidence="8 9" key="1">
    <citation type="submission" date="2024-08" db="EMBL/GenBank/DDBJ databases">
        <authorList>
            <person name="Lu H."/>
        </authorList>
    </citation>
    <scope>NUCLEOTIDE SEQUENCE [LARGE SCALE GENOMIC DNA]</scope>
    <source>
        <strain evidence="8 9">LYH14W</strain>
    </source>
</reference>
<keyword evidence="9" id="KW-1185">Reference proteome</keyword>
<dbReference type="RefSeq" id="WP_394475427.1">
    <property type="nucleotide sequence ID" value="NZ_JBIGHV010000001.1"/>
</dbReference>
<keyword evidence="5 6" id="KW-0472">Membrane</keyword>
<protein>
    <submittedName>
        <fullName evidence="8">GtrA family protein</fullName>
    </submittedName>
</protein>
<evidence type="ECO:0000313" key="9">
    <source>
        <dbReference type="Proteomes" id="UP001606210"/>
    </source>
</evidence>
<feature type="transmembrane region" description="Helical" evidence="6">
    <location>
        <begin position="32"/>
        <end position="58"/>
    </location>
</feature>
<dbReference type="InterPro" id="IPR051401">
    <property type="entry name" value="GtrA_CellWall_Glycosyl"/>
</dbReference>
<dbReference type="EMBL" id="JBIGHV010000001">
    <property type="protein sequence ID" value="MFG6428498.1"/>
    <property type="molecule type" value="Genomic_DNA"/>
</dbReference>
<evidence type="ECO:0000256" key="3">
    <source>
        <dbReference type="ARBA" id="ARBA00022692"/>
    </source>
</evidence>
<evidence type="ECO:0000313" key="8">
    <source>
        <dbReference type="EMBL" id="MFG6428498.1"/>
    </source>
</evidence>